<feature type="compositionally biased region" description="Low complexity" evidence="1">
    <location>
        <begin position="116"/>
        <end position="133"/>
    </location>
</feature>
<evidence type="ECO:0000256" key="1">
    <source>
        <dbReference type="SAM" id="MobiDB-lite"/>
    </source>
</evidence>
<protein>
    <submittedName>
        <fullName evidence="3">Uncharacterized protein</fullName>
    </submittedName>
</protein>
<keyword evidence="2" id="KW-0472">Membrane</keyword>
<dbReference type="EMBL" id="HE573026">
    <property type="protein sequence ID" value="CCC51042.1"/>
    <property type="molecule type" value="Genomic_DNA"/>
</dbReference>
<keyword evidence="2" id="KW-1133">Transmembrane helix</keyword>
<dbReference type="AlphaFoldDB" id="G0U594"/>
<reference evidence="3" key="1">
    <citation type="journal article" date="2012" name="Proc. Natl. Acad. Sci. U.S.A.">
        <title>Antigenic diversity is generated by distinct evolutionary mechanisms in African trypanosome species.</title>
        <authorList>
            <person name="Jackson A.P."/>
            <person name="Berry A."/>
            <person name="Aslett M."/>
            <person name="Allison H.C."/>
            <person name="Burton P."/>
            <person name="Vavrova-Anderson J."/>
            <person name="Brown R."/>
            <person name="Browne H."/>
            <person name="Corton N."/>
            <person name="Hauser H."/>
            <person name="Gamble J."/>
            <person name="Gilderthorp R."/>
            <person name="Marcello L."/>
            <person name="McQuillan J."/>
            <person name="Otto T.D."/>
            <person name="Quail M.A."/>
            <person name="Sanders M.J."/>
            <person name="van Tonder A."/>
            <person name="Ginger M.L."/>
            <person name="Field M.C."/>
            <person name="Barry J.D."/>
            <person name="Hertz-Fowler C."/>
            <person name="Berriman M."/>
        </authorList>
    </citation>
    <scope>NUCLEOTIDE SEQUENCE</scope>
    <source>
        <strain evidence="3">Y486</strain>
    </source>
</reference>
<feature type="transmembrane region" description="Helical" evidence="2">
    <location>
        <begin position="359"/>
        <end position="385"/>
    </location>
</feature>
<accession>G0U594</accession>
<evidence type="ECO:0000313" key="3">
    <source>
        <dbReference type="EMBL" id="CCC51042.1"/>
    </source>
</evidence>
<sequence>MEVGTQVGRETKTAAVLRCSERRTARNAHSRRRERTPLRAASPCLALHCGRGVRSHNAHTRAASSSAAEATTRLIALQLPSDAAFPSASAPSAVTAAASSSRSPPTRPLTLAVRKSNASPPSTSAAAFQTSSSESDDTLAAGPTHDRAASLVSSGADDAATSSIKPATTVASSRAARATPCASLDAFAATAAAAAPSAVLSCSAALATDTFTRDHRVAVLTPTPRSCSASAHTVLTASAVIPAPSCEAPSSPASACSCVPSSCASSSAAGAPSLLELRFALLSSGLPPSSSTSLLPAPLLVLFSSSCGSATPVVLSLSGLLLFGGDASGSVSGLLLLLVSLSPYATAHAQHSAAASRYVARAVIIYQLMFLLIMFFACYVFGIFFSF</sequence>
<feature type="region of interest" description="Disordered" evidence="1">
    <location>
        <begin position="95"/>
        <end position="169"/>
    </location>
</feature>
<keyword evidence="2" id="KW-0812">Transmembrane</keyword>
<organism evidence="3">
    <name type="scientific">Trypanosoma vivax (strain Y486)</name>
    <dbReference type="NCBI Taxonomy" id="1055687"/>
    <lineage>
        <taxon>Eukaryota</taxon>
        <taxon>Discoba</taxon>
        <taxon>Euglenozoa</taxon>
        <taxon>Kinetoplastea</taxon>
        <taxon>Metakinetoplastina</taxon>
        <taxon>Trypanosomatida</taxon>
        <taxon>Trypanosomatidae</taxon>
        <taxon>Trypanosoma</taxon>
        <taxon>Duttonella</taxon>
    </lineage>
</organism>
<feature type="transmembrane region" description="Helical" evidence="2">
    <location>
        <begin position="329"/>
        <end position="347"/>
    </location>
</feature>
<name>G0U594_TRYVY</name>
<evidence type="ECO:0000256" key="2">
    <source>
        <dbReference type="SAM" id="Phobius"/>
    </source>
</evidence>
<proteinExistence type="predicted"/>
<gene>
    <name evidence="3" type="ORF">TVY486_1000960</name>
</gene>
<feature type="compositionally biased region" description="Low complexity" evidence="1">
    <location>
        <begin position="95"/>
        <end position="104"/>
    </location>
</feature>